<dbReference type="GeneID" id="18562962"/>
<organism evidence="1 2">
    <name type="scientific">Cronobacter phage CR9</name>
    <dbReference type="NCBI Taxonomy" id="1162290"/>
    <lineage>
        <taxon>Viruses</taxon>
        <taxon>Duplodnaviria</taxon>
        <taxon>Heunggongvirae</taxon>
        <taxon>Uroviricota</taxon>
        <taxon>Caudoviricetes</taxon>
        <taxon>Vequintavirinae</taxon>
        <taxon>Certrevirus</taxon>
        <taxon>Certrevirus CR9</taxon>
    </lineage>
</organism>
<sequence>MFERTEDRDEEHVDERAKGFFSWSYGRGNTRGWDSTKEGIRPTATIGVDNGFRACAYCGRQALPIQEKRWDNFEERYEYVKKGHCCVCKDAMDELEMMNQIDIITKQFDAAISKCHQAMPKTNPEVLFALVDRQHEENKKSLRFWNNDGRISPHSLSDFNMNLRGSRYNKNGEEYE</sequence>
<accession>M1F296</accession>
<reference evidence="1 2" key="1">
    <citation type="submission" date="2012-02" db="EMBL/GenBank/DDBJ databases">
        <title>Complete Genome Sequence of Cronobacter sakazakii Bacteriophage CR9.</title>
        <authorList>
            <person name="Shin H."/>
            <person name="Lee J.-H."/>
            <person name="Kim Y."/>
            <person name="Ryu S."/>
        </authorList>
    </citation>
    <scope>NUCLEOTIDE SEQUENCE [LARGE SCALE GENOMIC DNA]</scope>
</reference>
<name>M1F296_9CAUD</name>
<dbReference type="Proteomes" id="UP000011829">
    <property type="component" value="Segment"/>
</dbReference>
<dbReference type="OrthoDB" id="9052at10239"/>
<keyword evidence="2" id="KW-1185">Reference proteome</keyword>
<proteinExistence type="predicted"/>
<dbReference type="KEGG" id="vg:18562962"/>
<gene>
    <name evidence="1" type="ORF">CR9_120</name>
</gene>
<evidence type="ECO:0000313" key="2">
    <source>
        <dbReference type="Proteomes" id="UP000011829"/>
    </source>
</evidence>
<dbReference type="RefSeq" id="YP_009015082.1">
    <property type="nucleotide sequence ID" value="NC_023717.1"/>
</dbReference>
<evidence type="ECO:0000313" key="1">
    <source>
        <dbReference type="EMBL" id="AFH21004.1"/>
    </source>
</evidence>
<dbReference type="EMBL" id="JQ691611">
    <property type="protein sequence ID" value="AFH21004.1"/>
    <property type="molecule type" value="Genomic_DNA"/>
</dbReference>
<protein>
    <submittedName>
        <fullName evidence="1">Uncharacterized protein</fullName>
    </submittedName>
</protein>